<dbReference type="KEGG" id="cyt:cce_0443"/>
<organism evidence="1 2">
    <name type="scientific">Crocosphaera subtropica (strain ATCC 51142 / BH68)</name>
    <name type="common">Cyanothece sp. (strain ATCC 51142)</name>
    <dbReference type="NCBI Taxonomy" id="43989"/>
    <lineage>
        <taxon>Bacteria</taxon>
        <taxon>Bacillati</taxon>
        <taxon>Cyanobacteriota</taxon>
        <taxon>Cyanophyceae</taxon>
        <taxon>Oscillatoriophycideae</taxon>
        <taxon>Chroococcales</taxon>
        <taxon>Aphanothecaceae</taxon>
        <taxon>Crocosphaera</taxon>
        <taxon>Crocosphaera subtropica</taxon>
    </lineage>
</organism>
<protein>
    <recommendedName>
        <fullName evidence="3">DUF2993 domain-containing protein</fullName>
    </recommendedName>
</protein>
<keyword evidence="2" id="KW-1185">Reference proteome</keyword>
<dbReference type="AlphaFoldDB" id="B1WNF2"/>
<accession>B1WNF2</accession>
<dbReference type="HOGENOM" id="CLU_089598_0_0_3"/>
<gene>
    <name evidence="1" type="ordered locus">cce_0443</name>
</gene>
<dbReference type="Proteomes" id="UP000001203">
    <property type="component" value="Chromosome circular"/>
</dbReference>
<proteinExistence type="predicted"/>
<dbReference type="STRING" id="43989.cce_0443"/>
<dbReference type="eggNOG" id="ENOG502ZC76">
    <property type="taxonomic scope" value="Bacteria"/>
</dbReference>
<dbReference type="Pfam" id="PF11209">
    <property type="entry name" value="LmeA"/>
    <property type="match status" value="1"/>
</dbReference>
<dbReference type="EMBL" id="CP000806">
    <property type="protein sequence ID" value="ACB49794.1"/>
    <property type="molecule type" value="Genomic_DNA"/>
</dbReference>
<evidence type="ECO:0008006" key="3">
    <source>
        <dbReference type="Google" id="ProtNLM"/>
    </source>
</evidence>
<evidence type="ECO:0000313" key="2">
    <source>
        <dbReference type="Proteomes" id="UP000001203"/>
    </source>
</evidence>
<sequence>MVIMSRVISKVLSPAMQLWLRSQVEQVETLELSIQGSDRQILKGHVSGVMLNSNQAIYQGLHLGEIQLKGENIRINIGQVLRGKPLQLLEAIRVSGAVAITNQNLQASISSALLGEGFKGLLETLLEHQGITEASHLLESYEINWHGAYLDNSYFILQGNLTHNGTINPLKIKAKLTLIPPQTLQLSEVEIQGIPDLNSHEIKPFSVDLGSDVSINAFDLNADKLVCQGELLIRP</sequence>
<evidence type="ECO:0000313" key="1">
    <source>
        <dbReference type="EMBL" id="ACB49794.1"/>
    </source>
</evidence>
<dbReference type="InterPro" id="IPR021373">
    <property type="entry name" value="DUF2993"/>
</dbReference>
<name>B1WNF2_CROS5</name>
<reference evidence="1 2" key="1">
    <citation type="journal article" date="2008" name="Proc. Natl. Acad. Sci. U.S.A.">
        <title>The genome of Cyanothece 51142, a unicellular diazotrophic cyanobacterium important in the marine nitrogen cycle.</title>
        <authorList>
            <person name="Welsh E.A."/>
            <person name="Liberton M."/>
            <person name="Stoeckel J."/>
            <person name="Loh T."/>
            <person name="Elvitigala T."/>
            <person name="Wang C."/>
            <person name="Wollam A."/>
            <person name="Fulton R.S."/>
            <person name="Clifton S.W."/>
            <person name="Jacobs J.M."/>
            <person name="Aurora R."/>
            <person name="Ghosh B.K."/>
            <person name="Sherman L.A."/>
            <person name="Smith R.D."/>
            <person name="Wilson R.K."/>
            <person name="Pakrasi H.B."/>
        </authorList>
    </citation>
    <scope>NUCLEOTIDE SEQUENCE [LARGE SCALE GENOMIC DNA]</scope>
    <source>
        <strain evidence="2">ATCC 51142 / BH68</strain>
    </source>
</reference>